<proteinExistence type="predicted"/>
<protein>
    <submittedName>
        <fullName evidence="3">Uncharacterized protein</fullName>
    </submittedName>
</protein>
<feature type="region of interest" description="Disordered" evidence="2">
    <location>
        <begin position="37"/>
        <end position="65"/>
    </location>
</feature>
<name>A0A8S3RLX9_MYTED</name>
<accession>A0A8S3RLX9</accession>
<dbReference type="OrthoDB" id="10397235at2759"/>
<keyword evidence="4" id="KW-1185">Reference proteome</keyword>
<sequence>MINNSDQPVLLDDYEGETSEVIVSDTKVDHKRHTIVNVNHQSHTSAGQITDSGSQSHTSNEQEGNIKERQKAYISTLDMQISTKGNKISINEMNARSPRLITHREDVDKTDDHRATMVNISDEPVSSTDKSSLKQSLQEINIIPESDTSAGYVTDTGNQSQISAGKKTSINERVKVLTSTADRQILPKRDRVLEDEQTRTQRLISQEKPDESTTKYSTATVNISDEPMIPSDNSSLYEKVKDANAKVIVRDTKDDRKYYNEGSVNLETLTHANIIADSDNQSQKSTGQLTSIKERIKALNSTVDRKSLTKQDMIFIDKKTAKPLNWMIGKQVVNKEYKSAMVNISDKPVTSSDNKSLHKIIKIENTKDIVGDTKDGKDYYSKDNTNAEPHSSYFQITDSDDQSQPITERITSTEERNKARTSTEDIGTLTKRDVLSIDGMKTRAPRVMTLKQPIDDINEYNTKMVNKPAEHIIANDESFLNIKLKHVRMPEYVTHSPRDINKRNFKTCLKSTVGIEGPEQKRVSFVNVPKLQITEGDKVYSSDGVRISEFTVEDGKSELNSKYKNAREAMKREEESFMKLEKDITSLHNRFTSGVNKGMVKVHRKAVGEHRYDTVVNKDVPSETPGKIGNKYERCLKPETDNIVSDKIASKFLGMNVQTDSEKCKINEENDNVAPKEILELNLGKDNDSSYEKLDEKPFKKIGTSHFENDIETGNTCLEKENDSVTSTYKGKTKATDQMSKSNGEVANDPVQFNQVFKSLTRAKKTDEPAVNDVTKTGLKSNTRKSHELDEDDSFHNLAMKLGFRSESNYQSRGQLQDDPSFEQLVRNIETYWDKYGVPVEPVNRVKYALHESDSHEALIDTIVSDFQNLVSNTHEICSDRSFEKLVENVDDKAVISDSSFDRLVPKAPVPTETLKRTMKFKKPTILCDLDEDNKYPFQFIDRRREPTYIHKFRASLENILPLVNRLAALNATQIQSKKLNKPSYDKLQTTVDNLAKRFAEYTEKDTDSTQIQSKKLNKPSYDKLQTTVNNLAKRFAEYTEKDTDSTQIQSKKLNKPSYDKLQTTVDNLAKRFAEYTEKETESTQKKSYQCLDVNVESLSDRFKEKNDNTGYLSNYHRQQYLITKQKNPVDQENLQRSFEHIDIKIDSIAKAFTQENNDLAEKPLKIIHSLKDLEIGVPALVETYDANKDETVNILPDPYHKETRLKNVITSPRGFSS</sequence>
<organism evidence="3 4">
    <name type="scientific">Mytilus edulis</name>
    <name type="common">Blue mussel</name>
    <dbReference type="NCBI Taxonomy" id="6550"/>
    <lineage>
        <taxon>Eukaryota</taxon>
        <taxon>Metazoa</taxon>
        <taxon>Spiralia</taxon>
        <taxon>Lophotrochozoa</taxon>
        <taxon>Mollusca</taxon>
        <taxon>Bivalvia</taxon>
        <taxon>Autobranchia</taxon>
        <taxon>Pteriomorphia</taxon>
        <taxon>Mytilida</taxon>
        <taxon>Mytiloidea</taxon>
        <taxon>Mytilidae</taxon>
        <taxon>Mytilinae</taxon>
        <taxon>Mytilus</taxon>
    </lineage>
</organism>
<dbReference type="AlphaFoldDB" id="A0A8S3RLX9"/>
<feature type="coiled-coil region" evidence="1">
    <location>
        <begin position="556"/>
        <end position="590"/>
    </location>
</feature>
<reference evidence="3" key="1">
    <citation type="submission" date="2021-03" db="EMBL/GenBank/DDBJ databases">
        <authorList>
            <person name="Bekaert M."/>
        </authorList>
    </citation>
    <scope>NUCLEOTIDE SEQUENCE</scope>
</reference>
<evidence type="ECO:0000313" key="4">
    <source>
        <dbReference type="Proteomes" id="UP000683360"/>
    </source>
</evidence>
<dbReference type="EMBL" id="CAJPWZ010001038">
    <property type="protein sequence ID" value="CAG2206080.1"/>
    <property type="molecule type" value="Genomic_DNA"/>
</dbReference>
<dbReference type="Proteomes" id="UP000683360">
    <property type="component" value="Unassembled WGS sequence"/>
</dbReference>
<gene>
    <name evidence="3" type="ORF">MEDL_20420</name>
</gene>
<evidence type="ECO:0000256" key="2">
    <source>
        <dbReference type="SAM" id="MobiDB-lite"/>
    </source>
</evidence>
<feature type="compositionally biased region" description="Polar residues" evidence="2">
    <location>
        <begin position="37"/>
        <end position="63"/>
    </location>
</feature>
<keyword evidence="1" id="KW-0175">Coiled coil</keyword>
<evidence type="ECO:0000256" key="1">
    <source>
        <dbReference type="SAM" id="Coils"/>
    </source>
</evidence>
<evidence type="ECO:0000313" key="3">
    <source>
        <dbReference type="EMBL" id="CAG2206080.1"/>
    </source>
</evidence>
<comment type="caution">
    <text evidence="3">The sequence shown here is derived from an EMBL/GenBank/DDBJ whole genome shotgun (WGS) entry which is preliminary data.</text>
</comment>
<feature type="coiled-coil region" evidence="1">
    <location>
        <begin position="985"/>
        <end position="1079"/>
    </location>
</feature>